<accession>A0A0U2W9C4</accession>
<dbReference type="KEGG" id="pphr:APZ00_20130"/>
<dbReference type="STRING" id="121719.APZ00_20130"/>
<dbReference type="EMBL" id="CP013068">
    <property type="protein sequence ID" value="ALV29066.1"/>
    <property type="molecule type" value="Genomic_DNA"/>
</dbReference>
<gene>
    <name evidence="1" type="ORF">APZ00_20130</name>
</gene>
<keyword evidence="2" id="KW-1185">Reference proteome</keyword>
<organism evidence="1 2">
    <name type="scientific">Pannonibacter phragmitetus</name>
    <dbReference type="NCBI Taxonomy" id="121719"/>
    <lineage>
        <taxon>Bacteria</taxon>
        <taxon>Pseudomonadati</taxon>
        <taxon>Pseudomonadota</taxon>
        <taxon>Alphaproteobacteria</taxon>
        <taxon>Hyphomicrobiales</taxon>
        <taxon>Stappiaceae</taxon>
        <taxon>Pannonibacter</taxon>
    </lineage>
</organism>
<name>A0A0U2W9C4_9HYPH</name>
<evidence type="ECO:0000313" key="1">
    <source>
        <dbReference type="EMBL" id="ALV29066.1"/>
    </source>
</evidence>
<dbReference type="Proteomes" id="UP000064921">
    <property type="component" value="Chromosome"/>
</dbReference>
<proteinExistence type="predicted"/>
<sequence length="68" mass="7517">MAESGPETGFPESVLFLRCHIRRRDRPAAVRAADASSGFCRPVLRGPELSLRLSCLLRFAAFALRRAS</sequence>
<reference evidence="1 2" key="1">
    <citation type="submission" date="2015-10" db="EMBL/GenBank/DDBJ databases">
        <title>The world's first case of liver abscess caused by Pannonibacter phragmitetus.</title>
        <authorList>
            <person name="Ming D."/>
            <person name="Wang M."/>
            <person name="Zhou Y."/>
            <person name="Jiang T."/>
            <person name="Hu S."/>
        </authorList>
    </citation>
    <scope>NUCLEOTIDE SEQUENCE [LARGE SCALE GENOMIC DNA]</scope>
    <source>
        <strain evidence="1 2">31801</strain>
    </source>
</reference>
<protein>
    <submittedName>
        <fullName evidence="1">Uncharacterized protein</fullName>
    </submittedName>
</protein>
<dbReference type="AlphaFoldDB" id="A0A0U2W9C4"/>
<evidence type="ECO:0000313" key="2">
    <source>
        <dbReference type="Proteomes" id="UP000064921"/>
    </source>
</evidence>